<proteinExistence type="predicted"/>
<organism evidence="1">
    <name type="scientific">Cucumis melo</name>
    <name type="common">Muskmelon</name>
    <dbReference type="NCBI Taxonomy" id="3656"/>
    <lineage>
        <taxon>Eukaryota</taxon>
        <taxon>Viridiplantae</taxon>
        <taxon>Streptophyta</taxon>
        <taxon>Embryophyta</taxon>
        <taxon>Tracheophyta</taxon>
        <taxon>Spermatophyta</taxon>
        <taxon>Magnoliopsida</taxon>
        <taxon>eudicotyledons</taxon>
        <taxon>Gunneridae</taxon>
        <taxon>Pentapetalae</taxon>
        <taxon>rosids</taxon>
        <taxon>fabids</taxon>
        <taxon>Cucurbitales</taxon>
        <taxon>Cucurbitaceae</taxon>
        <taxon>Benincaseae</taxon>
        <taxon>Cucumis</taxon>
    </lineage>
</organism>
<dbReference type="AlphaFoldDB" id="A0A9I9ECX8"/>
<name>A0A9I9ECX8_CUCME</name>
<protein>
    <submittedName>
        <fullName evidence="1">Uncharacterized protein</fullName>
    </submittedName>
</protein>
<dbReference type="Gramene" id="MELO3C032015.2.1">
    <property type="protein sequence ID" value="MELO3C032015.2.1"/>
    <property type="gene ID" value="MELO3C032015.2"/>
</dbReference>
<sequence>MGKTTQHNSSPVIDSRAFQPSLGVHIKGTVISNIPMPHKPFDSLEDFQNCFTNKVLFRNLRPVVTKLPTSTSFKTTSHHNLIK</sequence>
<evidence type="ECO:0000313" key="1">
    <source>
        <dbReference type="EnsemblPlants" id="MELO3C032015.2.1"/>
    </source>
</evidence>
<accession>A0A9I9ECX8</accession>
<reference evidence="1" key="1">
    <citation type="submission" date="2023-03" db="UniProtKB">
        <authorList>
            <consortium name="EnsemblPlants"/>
        </authorList>
    </citation>
    <scope>IDENTIFICATION</scope>
</reference>
<dbReference type="EnsemblPlants" id="MELO3C032015.2.1">
    <property type="protein sequence ID" value="MELO3C032015.2.1"/>
    <property type="gene ID" value="MELO3C032015.2"/>
</dbReference>